<protein>
    <submittedName>
        <fullName evidence="1">Uncharacterized protein</fullName>
    </submittedName>
</protein>
<dbReference type="EMBL" id="CAJOBR010076985">
    <property type="protein sequence ID" value="CAF5114150.1"/>
    <property type="molecule type" value="Genomic_DNA"/>
</dbReference>
<comment type="caution">
    <text evidence="1">The sequence shown here is derived from an EMBL/GenBank/DDBJ whole genome shotgun (WGS) entry which is preliminary data.</text>
</comment>
<dbReference type="AlphaFoldDB" id="A0A822F421"/>
<accession>A0A822F421</accession>
<gene>
    <name evidence="1" type="ORF">QYT958_LOCUS45648</name>
</gene>
<evidence type="ECO:0000313" key="1">
    <source>
        <dbReference type="EMBL" id="CAF5114150.1"/>
    </source>
</evidence>
<evidence type="ECO:0000313" key="2">
    <source>
        <dbReference type="Proteomes" id="UP000663848"/>
    </source>
</evidence>
<name>A0A822F421_9BILA</name>
<reference evidence="1" key="1">
    <citation type="submission" date="2021-02" db="EMBL/GenBank/DDBJ databases">
        <authorList>
            <person name="Nowell W R."/>
        </authorList>
    </citation>
    <scope>NUCLEOTIDE SEQUENCE</scope>
</reference>
<proteinExistence type="predicted"/>
<sequence>MAVRKLKLVWQQVNDSTCHLYQPWSFLNVDKPRKVLPNNINSSMTTNELRNVFITPS</sequence>
<organism evidence="1 2">
    <name type="scientific">Rotaria socialis</name>
    <dbReference type="NCBI Taxonomy" id="392032"/>
    <lineage>
        <taxon>Eukaryota</taxon>
        <taxon>Metazoa</taxon>
        <taxon>Spiralia</taxon>
        <taxon>Gnathifera</taxon>
        <taxon>Rotifera</taxon>
        <taxon>Eurotatoria</taxon>
        <taxon>Bdelloidea</taxon>
        <taxon>Philodinida</taxon>
        <taxon>Philodinidae</taxon>
        <taxon>Rotaria</taxon>
    </lineage>
</organism>
<feature type="non-terminal residue" evidence="1">
    <location>
        <position position="57"/>
    </location>
</feature>
<dbReference type="Proteomes" id="UP000663848">
    <property type="component" value="Unassembled WGS sequence"/>
</dbReference>